<gene>
    <name evidence="1" type="ORF">G2W53_008060</name>
</gene>
<keyword evidence="2" id="KW-1185">Reference proteome</keyword>
<dbReference type="OrthoDB" id="1436830at2759"/>
<organism evidence="1 2">
    <name type="scientific">Senna tora</name>
    <dbReference type="NCBI Taxonomy" id="362788"/>
    <lineage>
        <taxon>Eukaryota</taxon>
        <taxon>Viridiplantae</taxon>
        <taxon>Streptophyta</taxon>
        <taxon>Embryophyta</taxon>
        <taxon>Tracheophyta</taxon>
        <taxon>Spermatophyta</taxon>
        <taxon>Magnoliopsida</taxon>
        <taxon>eudicotyledons</taxon>
        <taxon>Gunneridae</taxon>
        <taxon>Pentapetalae</taxon>
        <taxon>rosids</taxon>
        <taxon>fabids</taxon>
        <taxon>Fabales</taxon>
        <taxon>Fabaceae</taxon>
        <taxon>Caesalpinioideae</taxon>
        <taxon>Cassia clade</taxon>
        <taxon>Senna</taxon>
    </lineage>
</organism>
<evidence type="ECO:0000313" key="1">
    <source>
        <dbReference type="EMBL" id="KAF7839578.1"/>
    </source>
</evidence>
<evidence type="ECO:0000313" key="2">
    <source>
        <dbReference type="Proteomes" id="UP000634136"/>
    </source>
</evidence>
<sequence>MDLAAHASVFTLRMKSVYVPLLDAIKQIPLYAKFLKELYTNKKKVTASGSVPTFVSKACPRLSLAEGALSSLNVLSVAISSISELESLDEVSSSTVSSKRSMEVEA</sequence>
<comment type="caution">
    <text evidence="1">The sequence shown here is derived from an EMBL/GenBank/DDBJ whole genome shotgun (WGS) entry which is preliminary data.</text>
</comment>
<accession>A0A834X9D4</accession>
<dbReference type="AlphaFoldDB" id="A0A834X9D4"/>
<name>A0A834X9D4_9FABA</name>
<protein>
    <submittedName>
        <fullName evidence="1">Uncharacterized protein</fullName>
    </submittedName>
</protein>
<dbReference type="EMBL" id="JAAIUW010000003">
    <property type="protein sequence ID" value="KAF7839578.1"/>
    <property type="molecule type" value="Genomic_DNA"/>
</dbReference>
<reference evidence="1" key="1">
    <citation type="submission" date="2020-09" db="EMBL/GenBank/DDBJ databases">
        <title>Genome-Enabled Discovery of Anthraquinone Biosynthesis in Senna tora.</title>
        <authorList>
            <person name="Kang S.-H."/>
            <person name="Pandey R.P."/>
            <person name="Lee C.-M."/>
            <person name="Sim J.-S."/>
            <person name="Jeong J.-T."/>
            <person name="Choi B.-S."/>
            <person name="Jung M."/>
            <person name="Ginzburg D."/>
            <person name="Zhao K."/>
            <person name="Won S.Y."/>
            <person name="Oh T.-J."/>
            <person name="Yu Y."/>
            <person name="Kim N.-H."/>
            <person name="Lee O.R."/>
            <person name="Lee T.-H."/>
            <person name="Bashyal P."/>
            <person name="Kim T.-S."/>
            <person name="Lee W.-H."/>
            <person name="Kawkins C."/>
            <person name="Kim C.-K."/>
            <person name="Kim J.S."/>
            <person name="Ahn B.O."/>
            <person name="Rhee S.Y."/>
            <person name="Sohng J.K."/>
        </authorList>
    </citation>
    <scope>NUCLEOTIDE SEQUENCE</scope>
    <source>
        <tissue evidence="1">Leaf</tissue>
    </source>
</reference>
<dbReference type="Proteomes" id="UP000634136">
    <property type="component" value="Unassembled WGS sequence"/>
</dbReference>
<proteinExistence type="predicted"/>